<name>A0A916XIL0_9ACTN</name>
<comment type="caution">
    <text evidence="8">The sequence shown here is derived from an EMBL/GenBank/DDBJ whole genome shotgun (WGS) entry which is preliminary data.</text>
</comment>
<feature type="transmembrane region" description="Helical" evidence="6">
    <location>
        <begin position="42"/>
        <end position="70"/>
    </location>
</feature>
<sequence>MPTSLFLIAALILYPRTGSRRRLKALYRTDQKPKFNPKSVRVLCVVAASLAAFAAYQVGGAAALVAATVVTATIRERVRRQATWRHKQRAAQDLCTSLDTLIAELRTGAHTTTALKVTAAQSPGDTVGIFERAAARTAVGTYTTDIFTGDQDDDAMRQLSSAWHIAHMHGAALAGLLHTVRDNIVAEQQRKNDVDTAMAGARATALLLAALPLVGVVLGELMGAAPLRTLFTTSIGAGLLVLGSVLGCVGLLWSDRIMDYARTVPAVRP</sequence>
<evidence type="ECO:0000256" key="5">
    <source>
        <dbReference type="ARBA" id="ARBA00023136"/>
    </source>
</evidence>
<keyword evidence="5 6" id="KW-0472">Membrane</keyword>
<dbReference type="PANTHER" id="PTHR35007:SF4">
    <property type="entry name" value="CONSERVED TRANSMEMBRANE PROTEIN-RELATED"/>
    <property type="match status" value="1"/>
</dbReference>
<comment type="subcellular location">
    <subcellularLocation>
        <location evidence="1">Cell membrane</location>
        <topology evidence="1">Multi-pass membrane protein</topology>
    </subcellularLocation>
</comment>
<evidence type="ECO:0000313" key="8">
    <source>
        <dbReference type="EMBL" id="GGC75931.1"/>
    </source>
</evidence>
<reference evidence="8" key="1">
    <citation type="journal article" date="2014" name="Int. J. Syst. Evol. Microbiol.">
        <title>Complete genome sequence of Corynebacterium casei LMG S-19264T (=DSM 44701T), isolated from a smear-ripened cheese.</title>
        <authorList>
            <consortium name="US DOE Joint Genome Institute (JGI-PGF)"/>
            <person name="Walter F."/>
            <person name="Albersmeier A."/>
            <person name="Kalinowski J."/>
            <person name="Ruckert C."/>
        </authorList>
    </citation>
    <scope>NUCLEOTIDE SEQUENCE</scope>
    <source>
        <strain evidence="8">CGMCC 1.15478</strain>
    </source>
</reference>
<dbReference type="EMBL" id="BMJH01000004">
    <property type="protein sequence ID" value="GGC75931.1"/>
    <property type="molecule type" value="Genomic_DNA"/>
</dbReference>
<evidence type="ECO:0000256" key="4">
    <source>
        <dbReference type="ARBA" id="ARBA00022989"/>
    </source>
</evidence>
<reference evidence="8" key="2">
    <citation type="submission" date="2020-09" db="EMBL/GenBank/DDBJ databases">
        <authorList>
            <person name="Sun Q."/>
            <person name="Zhou Y."/>
        </authorList>
    </citation>
    <scope>NUCLEOTIDE SEQUENCE</scope>
    <source>
        <strain evidence="8">CGMCC 1.15478</strain>
    </source>
</reference>
<accession>A0A916XIL0</accession>
<keyword evidence="2" id="KW-1003">Cell membrane</keyword>
<proteinExistence type="predicted"/>
<evidence type="ECO:0000259" key="7">
    <source>
        <dbReference type="Pfam" id="PF00482"/>
    </source>
</evidence>
<dbReference type="PANTHER" id="PTHR35007">
    <property type="entry name" value="INTEGRAL MEMBRANE PROTEIN-RELATED"/>
    <property type="match status" value="1"/>
</dbReference>
<evidence type="ECO:0000256" key="1">
    <source>
        <dbReference type="ARBA" id="ARBA00004651"/>
    </source>
</evidence>
<keyword evidence="4 6" id="KW-1133">Transmembrane helix</keyword>
<protein>
    <recommendedName>
        <fullName evidence="7">Type II secretion system protein GspF domain-containing protein</fullName>
    </recommendedName>
</protein>
<feature type="domain" description="Type II secretion system protein GspF" evidence="7">
    <location>
        <begin position="98"/>
        <end position="217"/>
    </location>
</feature>
<feature type="transmembrane region" description="Helical" evidence="6">
    <location>
        <begin position="230"/>
        <end position="253"/>
    </location>
</feature>
<keyword evidence="9" id="KW-1185">Reference proteome</keyword>
<evidence type="ECO:0000313" key="9">
    <source>
        <dbReference type="Proteomes" id="UP000641514"/>
    </source>
</evidence>
<evidence type="ECO:0000256" key="3">
    <source>
        <dbReference type="ARBA" id="ARBA00022692"/>
    </source>
</evidence>
<gene>
    <name evidence="8" type="ORF">GCM10011410_31530</name>
</gene>
<organism evidence="8 9">
    <name type="scientific">Hoyosella rhizosphaerae</name>
    <dbReference type="NCBI Taxonomy" id="1755582"/>
    <lineage>
        <taxon>Bacteria</taxon>
        <taxon>Bacillati</taxon>
        <taxon>Actinomycetota</taxon>
        <taxon>Actinomycetes</taxon>
        <taxon>Mycobacteriales</taxon>
        <taxon>Hoyosellaceae</taxon>
        <taxon>Hoyosella</taxon>
    </lineage>
</organism>
<evidence type="ECO:0000256" key="6">
    <source>
        <dbReference type="SAM" id="Phobius"/>
    </source>
</evidence>
<keyword evidence="3 6" id="KW-0812">Transmembrane</keyword>
<dbReference type="Proteomes" id="UP000641514">
    <property type="component" value="Unassembled WGS sequence"/>
</dbReference>
<dbReference type="AlphaFoldDB" id="A0A916XIL0"/>
<dbReference type="Pfam" id="PF00482">
    <property type="entry name" value="T2SSF"/>
    <property type="match status" value="1"/>
</dbReference>
<dbReference type="GO" id="GO:0005886">
    <property type="term" value="C:plasma membrane"/>
    <property type="evidence" value="ECO:0007669"/>
    <property type="project" value="UniProtKB-SubCell"/>
</dbReference>
<feature type="transmembrane region" description="Helical" evidence="6">
    <location>
        <begin position="199"/>
        <end position="218"/>
    </location>
</feature>
<dbReference type="InterPro" id="IPR018076">
    <property type="entry name" value="T2SS_GspF_dom"/>
</dbReference>
<evidence type="ECO:0000256" key="2">
    <source>
        <dbReference type="ARBA" id="ARBA00022475"/>
    </source>
</evidence>